<evidence type="ECO:0000313" key="6">
    <source>
        <dbReference type="Proteomes" id="UP001138672"/>
    </source>
</evidence>
<feature type="chain" id="PRO_5040971564" evidence="2">
    <location>
        <begin position="23"/>
        <end position="314"/>
    </location>
</feature>
<dbReference type="GO" id="GO:0016787">
    <property type="term" value="F:hydrolase activity"/>
    <property type="evidence" value="ECO:0007669"/>
    <property type="project" value="UniProtKB-KW"/>
</dbReference>
<dbReference type="InterPro" id="IPR050300">
    <property type="entry name" value="GDXG_lipolytic_enzyme"/>
</dbReference>
<dbReference type="RefSeq" id="WP_057781633.1">
    <property type="nucleotide sequence ID" value="NZ_JAGGJQ010000010.1"/>
</dbReference>
<accession>A0A9X0YQ16</accession>
<keyword evidence="2" id="KW-0732">Signal</keyword>
<dbReference type="PANTHER" id="PTHR48081">
    <property type="entry name" value="AB HYDROLASE SUPERFAMILY PROTEIN C4A8.06C"/>
    <property type="match status" value="1"/>
</dbReference>
<evidence type="ECO:0000259" key="3">
    <source>
        <dbReference type="Pfam" id="PF20434"/>
    </source>
</evidence>
<feature type="domain" description="BD-FAE-like" evidence="3">
    <location>
        <begin position="64"/>
        <end position="264"/>
    </location>
</feature>
<dbReference type="Proteomes" id="UP001231587">
    <property type="component" value="Unassembled WGS sequence"/>
</dbReference>
<dbReference type="Pfam" id="PF20434">
    <property type="entry name" value="BD-FAE"/>
    <property type="match status" value="1"/>
</dbReference>
<proteinExistence type="predicted"/>
<evidence type="ECO:0000313" key="4">
    <source>
        <dbReference type="EMBL" id="MBP1841272.1"/>
    </source>
</evidence>
<dbReference type="AlphaFoldDB" id="A0A9X0YQ16"/>
<dbReference type="Gene3D" id="3.40.50.1820">
    <property type="entry name" value="alpha/beta hydrolase"/>
    <property type="match status" value="1"/>
</dbReference>
<dbReference type="Proteomes" id="UP001138672">
    <property type="component" value="Unassembled WGS sequence"/>
</dbReference>
<sequence length="314" mass="34971">MYTVQKNIKQAVLMLVVFLVQAALYSQNKTEKEILATFKNTEEIVYKTVDGEVLSILVFYPEAQKMKAKNPWMMHVHGGGWAGGSKYNILKKAYLETLKSLLDQGIICMTIDYRLAKGNSNAFDAVVDAKDAARFLLKNAKEYKFDKKNYGIWGGSAGGHLSLVTALGKNNDFKGEANLSKYTPKFNCVVSYFPFTSCVNPDLRPGSIFEDKTLFLRLLGAPLEEKPELAKLLSPTELLNKKSPPILLIHGDKDSVLPIINSTYMLDVAKDKKADVDLLTIKNAAHSFNGKNLEPTITELNNSATQFILTHLKK</sequence>
<feature type="signal peptide" evidence="2">
    <location>
        <begin position="1"/>
        <end position="22"/>
    </location>
</feature>
<dbReference type="EMBL" id="JAUSUU010000011">
    <property type="protein sequence ID" value="MDQ0336805.1"/>
    <property type="molecule type" value="Genomic_DNA"/>
</dbReference>
<organism evidence="4 6">
    <name type="scientific">Formosa algae</name>
    <dbReference type="NCBI Taxonomy" id="225843"/>
    <lineage>
        <taxon>Bacteria</taxon>
        <taxon>Pseudomonadati</taxon>
        <taxon>Bacteroidota</taxon>
        <taxon>Flavobacteriia</taxon>
        <taxon>Flavobacteriales</taxon>
        <taxon>Flavobacteriaceae</taxon>
        <taxon>Formosa</taxon>
    </lineage>
</organism>
<keyword evidence="7" id="KW-1185">Reference proteome</keyword>
<reference evidence="4" key="1">
    <citation type="submission" date="2021-03" db="EMBL/GenBank/DDBJ databases">
        <title>Genomic Encyclopedia of Type Strains, Phase IV (KMG-IV): sequencing the most valuable type-strain genomes for metagenomic binning, comparative biology and taxonomic classification.</title>
        <authorList>
            <person name="Goeker M."/>
        </authorList>
    </citation>
    <scope>NUCLEOTIDE SEQUENCE</scope>
    <source>
        <strain evidence="4">DSM 15523</strain>
        <strain evidence="5 7">DSM 16476</strain>
    </source>
</reference>
<evidence type="ECO:0000313" key="5">
    <source>
        <dbReference type="EMBL" id="MDQ0336805.1"/>
    </source>
</evidence>
<dbReference type="InterPro" id="IPR029058">
    <property type="entry name" value="AB_hydrolase_fold"/>
</dbReference>
<evidence type="ECO:0000256" key="2">
    <source>
        <dbReference type="SAM" id="SignalP"/>
    </source>
</evidence>
<gene>
    <name evidence="4" type="ORF">J2Z56_003204</name>
    <name evidence="5" type="ORF">J2Z57_003262</name>
</gene>
<evidence type="ECO:0000256" key="1">
    <source>
        <dbReference type="ARBA" id="ARBA00022801"/>
    </source>
</evidence>
<protein>
    <submittedName>
        <fullName evidence="4">Acetyl esterase/lipase</fullName>
    </submittedName>
</protein>
<dbReference type="EMBL" id="JAGGJQ010000010">
    <property type="protein sequence ID" value="MBP1841272.1"/>
    <property type="molecule type" value="Genomic_DNA"/>
</dbReference>
<evidence type="ECO:0000313" key="7">
    <source>
        <dbReference type="Proteomes" id="UP001231587"/>
    </source>
</evidence>
<dbReference type="OrthoDB" id="9777975at2"/>
<keyword evidence="1" id="KW-0378">Hydrolase</keyword>
<name>A0A9X0YQ16_9FLAO</name>
<comment type="caution">
    <text evidence="4">The sequence shown here is derived from an EMBL/GenBank/DDBJ whole genome shotgun (WGS) entry which is preliminary data.</text>
</comment>
<dbReference type="SUPFAM" id="SSF53474">
    <property type="entry name" value="alpha/beta-Hydrolases"/>
    <property type="match status" value="1"/>
</dbReference>
<dbReference type="InterPro" id="IPR049492">
    <property type="entry name" value="BD-FAE-like_dom"/>
</dbReference>